<sequence>MAEGNGISGCQWGQEETEGGWRNKQRPMEAGGDCGWLERSEATGGDRWQLAKAGGGRWRLEKSTAADRGGR</sequence>
<dbReference type="EMBL" id="JAAALK010000286">
    <property type="protein sequence ID" value="KAG8061899.1"/>
    <property type="molecule type" value="Genomic_DNA"/>
</dbReference>
<evidence type="ECO:0000256" key="1">
    <source>
        <dbReference type="SAM" id="MobiDB-lite"/>
    </source>
</evidence>
<dbReference type="Proteomes" id="UP000729402">
    <property type="component" value="Unassembled WGS sequence"/>
</dbReference>
<evidence type="ECO:0000313" key="2">
    <source>
        <dbReference type="EMBL" id="KAG8061899.1"/>
    </source>
</evidence>
<organism evidence="2 3">
    <name type="scientific">Zizania palustris</name>
    <name type="common">Northern wild rice</name>
    <dbReference type="NCBI Taxonomy" id="103762"/>
    <lineage>
        <taxon>Eukaryota</taxon>
        <taxon>Viridiplantae</taxon>
        <taxon>Streptophyta</taxon>
        <taxon>Embryophyta</taxon>
        <taxon>Tracheophyta</taxon>
        <taxon>Spermatophyta</taxon>
        <taxon>Magnoliopsida</taxon>
        <taxon>Liliopsida</taxon>
        <taxon>Poales</taxon>
        <taxon>Poaceae</taxon>
        <taxon>BOP clade</taxon>
        <taxon>Oryzoideae</taxon>
        <taxon>Oryzeae</taxon>
        <taxon>Zizaniinae</taxon>
        <taxon>Zizania</taxon>
    </lineage>
</organism>
<comment type="caution">
    <text evidence="2">The sequence shown here is derived from an EMBL/GenBank/DDBJ whole genome shotgun (WGS) entry which is preliminary data.</text>
</comment>
<reference evidence="2" key="1">
    <citation type="journal article" date="2021" name="bioRxiv">
        <title>Whole Genome Assembly and Annotation of Northern Wild Rice, Zizania palustris L., Supports a Whole Genome Duplication in the Zizania Genus.</title>
        <authorList>
            <person name="Haas M."/>
            <person name="Kono T."/>
            <person name="Macchietto M."/>
            <person name="Millas R."/>
            <person name="McGilp L."/>
            <person name="Shao M."/>
            <person name="Duquette J."/>
            <person name="Hirsch C.N."/>
            <person name="Kimball J."/>
        </authorList>
    </citation>
    <scope>NUCLEOTIDE SEQUENCE</scope>
    <source>
        <tissue evidence="2">Fresh leaf tissue</tissue>
    </source>
</reference>
<accession>A0A8J5SUF3</accession>
<gene>
    <name evidence="2" type="ORF">GUJ93_ZPchr0003g16891</name>
</gene>
<proteinExistence type="predicted"/>
<keyword evidence="3" id="KW-1185">Reference proteome</keyword>
<protein>
    <submittedName>
        <fullName evidence="2">Uncharacterized protein</fullName>
    </submittedName>
</protein>
<feature type="compositionally biased region" description="Basic and acidic residues" evidence="1">
    <location>
        <begin position="58"/>
        <end position="71"/>
    </location>
</feature>
<name>A0A8J5SUF3_ZIZPA</name>
<evidence type="ECO:0000313" key="3">
    <source>
        <dbReference type="Proteomes" id="UP000729402"/>
    </source>
</evidence>
<dbReference type="AlphaFoldDB" id="A0A8J5SUF3"/>
<reference evidence="2" key="2">
    <citation type="submission" date="2021-02" db="EMBL/GenBank/DDBJ databases">
        <authorList>
            <person name="Kimball J.A."/>
            <person name="Haas M.W."/>
            <person name="Macchietto M."/>
            <person name="Kono T."/>
            <person name="Duquette J."/>
            <person name="Shao M."/>
        </authorList>
    </citation>
    <scope>NUCLEOTIDE SEQUENCE</scope>
    <source>
        <tissue evidence="2">Fresh leaf tissue</tissue>
    </source>
</reference>
<feature type="region of interest" description="Disordered" evidence="1">
    <location>
        <begin position="1"/>
        <end position="29"/>
    </location>
</feature>
<feature type="region of interest" description="Disordered" evidence="1">
    <location>
        <begin position="48"/>
        <end position="71"/>
    </location>
</feature>